<proteinExistence type="predicted"/>
<evidence type="ECO:0000313" key="2">
    <source>
        <dbReference type="Proteomes" id="UP000279236"/>
    </source>
</evidence>
<dbReference type="AlphaFoldDB" id="A0A427XE67"/>
<gene>
    <name evidence="1" type="ORF">EHS24_003968</name>
</gene>
<dbReference type="Proteomes" id="UP000279236">
    <property type="component" value="Unassembled WGS sequence"/>
</dbReference>
<dbReference type="EMBL" id="RSCE01000019">
    <property type="protein sequence ID" value="RSH77027.1"/>
    <property type="molecule type" value="Genomic_DNA"/>
</dbReference>
<evidence type="ECO:0008006" key="3">
    <source>
        <dbReference type="Google" id="ProtNLM"/>
    </source>
</evidence>
<comment type="caution">
    <text evidence="1">The sequence shown here is derived from an EMBL/GenBank/DDBJ whole genome shotgun (WGS) entry which is preliminary data.</text>
</comment>
<dbReference type="Gene3D" id="3.40.630.30">
    <property type="match status" value="1"/>
</dbReference>
<name>A0A427XE67_9TREE</name>
<evidence type="ECO:0000313" key="1">
    <source>
        <dbReference type="EMBL" id="RSH77027.1"/>
    </source>
</evidence>
<protein>
    <recommendedName>
        <fullName evidence="3">N-acetyltransferase domain-containing protein</fullName>
    </recommendedName>
</protein>
<sequence>MPQDNWAIFMKTLGSEAAATNPQGAQPVIIFQQPQHCPSKMAAAWNIALIGTHPASAGCGVGGVMVDFASERAGTDDVWVYTTYETRMPFYLKRGFVHCQTKRAPDLYGGDADEFVMFRAAVRDS</sequence>
<dbReference type="InterPro" id="IPR016181">
    <property type="entry name" value="Acyl_CoA_acyltransferase"/>
</dbReference>
<keyword evidence="2" id="KW-1185">Reference proteome</keyword>
<dbReference type="RefSeq" id="XP_028472174.1">
    <property type="nucleotide sequence ID" value="XM_028619601.1"/>
</dbReference>
<organism evidence="1 2">
    <name type="scientific">Apiotrichum porosum</name>
    <dbReference type="NCBI Taxonomy" id="105984"/>
    <lineage>
        <taxon>Eukaryota</taxon>
        <taxon>Fungi</taxon>
        <taxon>Dikarya</taxon>
        <taxon>Basidiomycota</taxon>
        <taxon>Agaricomycotina</taxon>
        <taxon>Tremellomycetes</taxon>
        <taxon>Trichosporonales</taxon>
        <taxon>Trichosporonaceae</taxon>
        <taxon>Apiotrichum</taxon>
    </lineage>
</organism>
<dbReference type="GeneID" id="39588511"/>
<reference evidence="1 2" key="1">
    <citation type="submission" date="2018-11" db="EMBL/GenBank/DDBJ databases">
        <title>Genome sequence of Apiotrichum porosum DSM 27194.</title>
        <authorList>
            <person name="Aliyu H."/>
            <person name="Gorte O."/>
            <person name="Ochsenreither K."/>
        </authorList>
    </citation>
    <scope>NUCLEOTIDE SEQUENCE [LARGE SCALE GENOMIC DNA]</scope>
    <source>
        <strain evidence="1 2">DSM 27194</strain>
    </source>
</reference>
<accession>A0A427XE67</accession>
<dbReference type="SUPFAM" id="SSF55729">
    <property type="entry name" value="Acyl-CoA N-acyltransferases (Nat)"/>
    <property type="match status" value="1"/>
</dbReference>